<organism evidence="12 13">
    <name type="scientific">Candidatus Chloroploca mongolica</name>
    <dbReference type="NCBI Taxonomy" id="2528176"/>
    <lineage>
        <taxon>Bacteria</taxon>
        <taxon>Bacillati</taxon>
        <taxon>Chloroflexota</taxon>
        <taxon>Chloroflexia</taxon>
        <taxon>Chloroflexales</taxon>
        <taxon>Chloroflexineae</taxon>
        <taxon>Oscillochloridaceae</taxon>
        <taxon>Candidatus Chloroploca</taxon>
    </lineage>
</organism>
<evidence type="ECO:0000256" key="9">
    <source>
        <dbReference type="ARBA" id="ARBA00023277"/>
    </source>
</evidence>
<comment type="similarity">
    <text evidence="4 10">Belongs to the NAD(P)-dependent epimerase/dehydratase family.</text>
</comment>
<evidence type="ECO:0000313" key="13">
    <source>
        <dbReference type="Proteomes" id="UP001193081"/>
    </source>
</evidence>
<dbReference type="InterPro" id="IPR005886">
    <property type="entry name" value="UDP_G4E"/>
</dbReference>
<dbReference type="Gene3D" id="3.90.25.10">
    <property type="entry name" value="UDP-galactose 4-epimerase, domain 1"/>
    <property type="match status" value="1"/>
</dbReference>
<dbReference type="CDD" id="cd05247">
    <property type="entry name" value="UDP_G4E_1_SDR_e"/>
    <property type="match status" value="1"/>
</dbReference>
<dbReference type="EC" id="5.1.3.2" evidence="5 10"/>
<comment type="catalytic activity">
    <reaction evidence="1 10">
        <text>UDP-alpha-D-glucose = UDP-alpha-D-galactose</text>
        <dbReference type="Rhea" id="RHEA:22168"/>
        <dbReference type="ChEBI" id="CHEBI:58885"/>
        <dbReference type="ChEBI" id="CHEBI:66914"/>
        <dbReference type="EC" id="5.1.3.2"/>
    </reaction>
</comment>
<evidence type="ECO:0000256" key="10">
    <source>
        <dbReference type="RuleBase" id="RU366046"/>
    </source>
</evidence>
<keyword evidence="8 10" id="KW-0413">Isomerase</keyword>
<evidence type="ECO:0000256" key="8">
    <source>
        <dbReference type="ARBA" id="ARBA00023235"/>
    </source>
</evidence>
<evidence type="ECO:0000256" key="2">
    <source>
        <dbReference type="ARBA" id="ARBA00001911"/>
    </source>
</evidence>
<dbReference type="Gene3D" id="3.40.50.720">
    <property type="entry name" value="NAD(P)-binding Rossmann-like Domain"/>
    <property type="match status" value="1"/>
</dbReference>
<evidence type="ECO:0000256" key="4">
    <source>
        <dbReference type="ARBA" id="ARBA00007637"/>
    </source>
</evidence>
<dbReference type="Proteomes" id="UP001193081">
    <property type="component" value="Unassembled WGS sequence"/>
</dbReference>
<evidence type="ECO:0000259" key="11">
    <source>
        <dbReference type="Pfam" id="PF01370"/>
    </source>
</evidence>
<dbReference type="GO" id="GO:0003978">
    <property type="term" value="F:UDP-glucose 4-epimerase activity"/>
    <property type="evidence" value="ECO:0007669"/>
    <property type="project" value="UniProtKB-EC"/>
</dbReference>
<dbReference type="InterPro" id="IPR001509">
    <property type="entry name" value="Epimerase_deHydtase"/>
</dbReference>
<evidence type="ECO:0000256" key="1">
    <source>
        <dbReference type="ARBA" id="ARBA00000083"/>
    </source>
</evidence>
<dbReference type="PANTHER" id="PTHR43725:SF53">
    <property type="entry name" value="UDP-ARABINOSE 4-EPIMERASE 1"/>
    <property type="match status" value="1"/>
</dbReference>
<comment type="caution">
    <text evidence="12">The sequence shown here is derived from an EMBL/GenBank/DDBJ whole genome shotgun (WGS) entry which is preliminary data.</text>
</comment>
<dbReference type="Pfam" id="PF01370">
    <property type="entry name" value="Epimerase"/>
    <property type="match status" value="1"/>
</dbReference>
<keyword evidence="7 10" id="KW-0520">NAD</keyword>
<dbReference type="SUPFAM" id="SSF51735">
    <property type="entry name" value="NAD(P)-binding Rossmann-fold domains"/>
    <property type="match status" value="1"/>
</dbReference>
<keyword evidence="9 10" id="KW-0119">Carbohydrate metabolism</keyword>
<keyword evidence="13" id="KW-1185">Reference proteome</keyword>
<dbReference type="EMBL" id="SIJK02000019">
    <property type="protein sequence ID" value="MBP1466468.1"/>
    <property type="molecule type" value="Genomic_DNA"/>
</dbReference>
<sequence>MKILVTGGAGYIGSMTTAELLAAGHQVVVLDNLYQGHRAAVPPEATFVQADLADRAALARLFADHPDIDGIMHFASYTLVGESMDKPLLYLRDNLVNAANLLEYAVEAGVRRFILSSTANLFDDPARMPIDEHERIVPGSPYGESKFFIERLLAWFERIYGLRYCCLRYFNASGDTPNRGEDHDPETHLIPLVLQVALGQRPHITVFGDDYPTPDGTCVRDYIHVVDLAQAHILAMESLDQFGSQVYNLGNGSGFSVLEVIETARKVTGHPIPHVIGPRRAGDPATLVASSTTIREKLGWQPRYPDLEAIIASAWEWHRTHPHGYAKE</sequence>
<protein>
    <recommendedName>
        <fullName evidence="6 10">UDP-glucose 4-epimerase</fullName>
        <ecNumber evidence="5 10">5.1.3.2</ecNumber>
    </recommendedName>
</protein>
<dbReference type="InterPro" id="IPR036291">
    <property type="entry name" value="NAD(P)-bd_dom_sf"/>
</dbReference>
<accession>A0ABS4DAJ6</accession>
<comment type="pathway">
    <text evidence="3 10">Carbohydrate metabolism; galactose metabolism.</text>
</comment>
<gene>
    <name evidence="12" type="primary">galE</name>
    <name evidence="12" type="ORF">EYB53_012205</name>
</gene>
<evidence type="ECO:0000256" key="5">
    <source>
        <dbReference type="ARBA" id="ARBA00013189"/>
    </source>
</evidence>
<evidence type="ECO:0000256" key="3">
    <source>
        <dbReference type="ARBA" id="ARBA00004947"/>
    </source>
</evidence>
<dbReference type="RefSeq" id="WP_135478457.1">
    <property type="nucleotide sequence ID" value="NZ_SIJK02000019.1"/>
</dbReference>
<reference evidence="12 13" key="1">
    <citation type="submission" date="2021-03" db="EMBL/GenBank/DDBJ databases">
        <authorList>
            <person name="Grouzdev D.S."/>
        </authorList>
    </citation>
    <scope>NUCLEOTIDE SEQUENCE [LARGE SCALE GENOMIC DNA]</scope>
    <source>
        <strain evidence="12 13">M50-1</strain>
    </source>
</reference>
<dbReference type="PANTHER" id="PTHR43725">
    <property type="entry name" value="UDP-GLUCOSE 4-EPIMERASE"/>
    <property type="match status" value="1"/>
</dbReference>
<proteinExistence type="inferred from homology"/>
<comment type="subunit">
    <text evidence="10">Homodimer.</text>
</comment>
<evidence type="ECO:0000256" key="7">
    <source>
        <dbReference type="ARBA" id="ARBA00023027"/>
    </source>
</evidence>
<feature type="domain" description="NAD-dependent epimerase/dehydratase" evidence="11">
    <location>
        <begin position="3"/>
        <end position="250"/>
    </location>
</feature>
<name>A0ABS4DAJ6_9CHLR</name>
<dbReference type="NCBIfam" id="TIGR01179">
    <property type="entry name" value="galE"/>
    <property type="match status" value="1"/>
</dbReference>
<evidence type="ECO:0000256" key="6">
    <source>
        <dbReference type="ARBA" id="ARBA00018569"/>
    </source>
</evidence>
<evidence type="ECO:0000313" key="12">
    <source>
        <dbReference type="EMBL" id="MBP1466468.1"/>
    </source>
</evidence>
<comment type="cofactor">
    <cofactor evidence="2 10">
        <name>NAD(+)</name>
        <dbReference type="ChEBI" id="CHEBI:57540"/>
    </cofactor>
</comment>